<dbReference type="PANTHER" id="PTHR48021:SF1">
    <property type="entry name" value="GH07001P-RELATED"/>
    <property type="match status" value="1"/>
</dbReference>
<feature type="transmembrane region" description="Helical" evidence="8">
    <location>
        <begin position="112"/>
        <end position="133"/>
    </location>
</feature>
<evidence type="ECO:0000256" key="3">
    <source>
        <dbReference type="ARBA" id="ARBA00022475"/>
    </source>
</evidence>
<evidence type="ECO:0000256" key="1">
    <source>
        <dbReference type="ARBA" id="ARBA00004651"/>
    </source>
</evidence>
<feature type="transmembrane region" description="Helical" evidence="8">
    <location>
        <begin position="315"/>
        <end position="335"/>
    </location>
</feature>
<evidence type="ECO:0000256" key="5">
    <source>
        <dbReference type="ARBA" id="ARBA00022692"/>
    </source>
</evidence>
<keyword evidence="6 8" id="KW-1133">Transmembrane helix</keyword>
<feature type="transmembrane region" description="Helical" evidence="8">
    <location>
        <begin position="289"/>
        <end position="308"/>
    </location>
</feature>
<comment type="subcellular location">
    <subcellularLocation>
        <location evidence="1">Cell membrane</location>
        <topology evidence="1">Multi-pass membrane protein</topology>
    </subcellularLocation>
</comment>
<feature type="domain" description="Major facilitator superfamily (MFS) profile" evidence="9">
    <location>
        <begin position="15"/>
        <end position="441"/>
    </location>
</feature>
<accession>A0ABD0SBQ4</accession>
<reference evidence="10 11" key="1">
    <citation type="submission" date="2024-06" db="EMBL/GenBank/DDBJ databases">
        <title>A chromosome-level genome assembly of beet webworm, Loxostege sticticalis.</title>
        <authorList>
            <person name="Zhang Y."/>
        </authorList>
    </citation>
    <scope>NUCLEOTIDE SEQUENCE [LARGE SCALE GENOMIC DNA]</scope>
    <source>
        <strain evidence="10">AQ028</strain>
        <tissue evidence="10">Male pupae</tissue>
    </source>
</reference>
<dbReference type="EMBL" id="JBEDNZ010000024">
    <property type="protein sequence ID" value="KAL0811489.1"/>
    <property type="molecule type" value="Genomic_DNA"/>
</dbReference>
<feature type="transmembrane region" description="Helical" evidence="8">
    <location>
        <begin position="386"/>
        <end position="407"/>
    </location>
</feature>
<evidence type="ECO:0000256" key="2">
    <source>
        <dbReference type="ARBA" id="ARBA00022448"/>
    </source>
</evidence>
<dbReference type="AlphaFoldDB" id="A0ABD0SBQ4"/>
<feature type="transmembrane region" description="Helical" evidence="8">
    <location>
        <begin position="247"/>
        <end position="269"/>
    </location>
</feature>
<dbReference type="InterPro" id="IPR050549">
    <property type="entry name" value="MFS_Trehalose_Transporter"/>
</dbReference>
<evidence type="ECO:0000259" key="9">
    <source>
        <dbReference type="PROSITE" id="PS50850"/>
    </source>
</evidence>
<dbReference type="FunFam" id="1.20.1250.20:FF:000218">
    <property type="entry name" value="facilitated trehalose transporter Tret1"/>
    <property type="match status" value="1"/>
</dbReference>
<dbReference type="InterPro" id="IPR036259">
    <property type="entry name" value="MFS_trans_sf"/>
</dbReference>
<keyword evidence="3" id="KW-1003">Cell membrane</keyword>
<feature type="transmembrane region" description="Helical" evidence="8">
    <location>
        <begin position="145"/>
        <end position="163"/>
    </location>
</feature>
<feature type="transmembrane region" description="Helical" evidence="8">
    <location>
        <begin position="347"/>
        <end position="374"/>
    </location>
</feature>
<evidence type="ECO:0000256" key="8">
    <source>
        <dbReference type="SAM" id="Phobius"/>
    </source>
</evidence>
<comment type="caution">
    <text evidence="10">The sequence shown here is derived from an EMBL/GenBank/DDBJ whole genome shotgun (WGS) entry which is preliminary data.</text>
</comment>
<feature type="transmembrane region" description="Helical" evidence="8">
    <location>
        <begin position="87"/>
        <end position="106"/>
    </location>
</feature>
<protein>
    <recommendedName>
        <fullName evidence="9">Major facilitator superfamily (MFS) profile domain-containing protein</fullName>
    </recommendedName>
</protein>
<dbReference type="GO" id="GO:0005886">
    <property type="term" value="C:plasma membrane"/>
    <property type="evidence" value="ECO:0007669"/>
    <property type="project" value="UniProtKB-SubCell"/>
</dbReference>
<evidence type="ECO:0000313" key="11">
    <source>
        <dbReference type="Proteomes" id="UP001549921"/>
    </source>
</evidence>
<keyword evidence="7 8" id="KW-0472">Membrane</keyword>
<dbReference type="SUPFAM" id="SSF103473">
    <property type="entry name" value="MFS general substrate transporter"/>
    <property type="match status" value="1"/>
</dbReference>
<feature type="transmembrane region" description="Helical" evidence="8">
    <location>
        <begin position="419"/>
        <end position="437"/>
    </location>
</feature>
<dbReference type="PROSITE" id="PS50850">
    <property type="entry name" value="MFS"/>
    <property type="match status" value="1"/>
</dbReference>
<dbReference type="InterPro" id="IPR005828">
    <property type="entry name" value="MFS_sugar_transport-like"/>
</dbReference>
<name>A0ABD0SBQ4_LOXSC</name>
<keyword evidence="4" id="KW-0762">Sugar transport</keyword>
<dbReference type="Pfam" id="PF00083">
    <property type="entry name" value="Sugar_tr"/>
    <property type="match status" value="1"/>
</dbReference>
<evidence type="ECO:0000256" key="6">
    <source>
        <dbReference type="ARBA" id="ARBA00022989"/>
    </source>
</evidence>
<dbReference type="Proteomes" id="UP001549921">
    <property type="component" value="Unassembled WGS sequence"/>
</dbReference>
<proteinExistence type="predicted"/>
<dbReference type="PANTHER" id="PTHR48021">
    <property type="match status" value="1"/>
</dbReference>
<dbReference type="Gene3D" id="1.20.1250.20">
    <property type="entry name" value="MFS general substrate transporter like domains"/>
    <property type="match status" value="1"/>
</dbReference>
<organism evidence="10 11">
    <name type="scientific">Loxostege sticticalis</name>
    <name type="common">Beet webworm moth</name>
    <dbReference type="NCBI Taxonomy" id="481309"/>
    <lineage>
        <taxon>Eukaryota</taxon>
        <taxon>Metazoa</taxon>
        <taxon>Ecdysozoa</taxon>
        <taxon>Arthropoda</taxon>
        <taxon>Hexapoda</taxon>
        <taxon>Insecta</taxon>
        <taxon>Pterygota</taxon>
        <taxon>Neoptera</taxon>
        <taxon>Endopterygota</taxon>
        <taxon>Lepidoptera</taxon>
        <taxon>Glossata</taxon>
        <taxon>Ditrysia</taxon>
        <taxon>Pyraloidea</taxon>
        <taxon>Crambidae</taxon>
        <taxon>Pyraustinae</taxon>
        <taxon>Loxostege</taxon>
    </lineage>
</organism>
<feature type="transmembrane region" description="Helical" evidence="8">
    <location>
        <begin position="169"/>
        <end position="190"/>
    </location>
</feature>
<dbReference type="InterPro" id="IPR020846">
    <property type="entry name" value="MFS_dom"/>
</dbReference>
<feature type="transmembrane region" description="Helical" evidence="8">
    <location>
        <begin position="59"/>
        <end position="80"/>
    </location>
</feature>
<evidence type="ECO:0000313" key="10">
    <source>
        <dbReference type="EMBL" id="KAL0811489.1"/>
    </source>
</evidence>
<sequence>MLNFLQNPLLKQYVVVIVVNLSILCTGLGLAWPSPVLVKLMNSTETVLPRPITKEEGSWIVSIGFLVGMFGTILPAFLLDRIGRKRCILLAAAPKLAVGLLLTLGADVWALLLARGACGACDMLLFSVVPVYAAEVASTKVRGSLGTILQIMCSLGIVIMLSMGPFTSYVTLNAIYTCFTVVTFAPLLFIPESPYYLYVKGSNEEAIKLLTILRGSETTAREEMKEYALSQTEVKIRKRDLFKNRTFLKSLGISTTLGVGSQLVGFNAVTFYLQTVLESTQTSVASETASAVIGAIQLTASIVTTLITDRFGRKPILSITLVGMTLGMVGLGAFFKIQENGDQITGALNYLPLISLILVVFSYSAGIGSLMWALTAELFDGPARAYGLSISSIMNILAVFLTTKYFAQITATIGPATTYWFFSVNCVLFCIFILFCVPETRGKTFAEIQEELGARRIASDKEEPCDKSVSVNKNV</sequence>
<evidence type="ECO:0000256" key="4">
    <source>
        <dbReference type="ARBA" id="ARBA00022597"/>
    </source>
</evidence>
<evidence type="ECO:0000256" key="7">
    <source>
        <dbReference type="ARBA" id="ARBA00023136"/>
    </source>
</evidence>
<keyword evidence="2" id="KW-0813">Transport</keyword>
<feature type="transmembrane region" description="Helical" evidence="8">
    <location>
        <begin position="12"/>
        <end position="32"/>
    </location>
</feature>
<keyword evidence="5 8" id="KW-0812">Transmembrane</keyword>
<gene>
    <name evidence="10" type="ORF">ABMA28_009883</name>
</gene>